<dbReference type="GO" id="GO:0005829">
    <property type="term" value="C:cytosol"/>
    <property type="evidence" value="ECO:0007669"/>
    <property type="project" value="TreeGrafter"/>
</dbReference>
<dbReference type="Pfam" id="PF08543">
    <property type="entry name" value="Phos_pyr_kin"/>
    <property type="match status" value="1"/>
</dbReference>
<evidence type="ECO:0000256" key="4">
    <source>
        <dbReference type="ARBA" id="ARBA00022741"/>
    </source>
</evidence>
<evidence type="ECO:0000259" key="7">
    <source>
        <dbReference type="Pfam" id="PF08543"/>
    </source>
</evidence>
<reference evidence="8" key="1">
    <citation type="journal article" date="2021" name="PeerJ">
        <title>Extensive microbial diversity within the chicken gut microbiome revealed by metagenomics and culture.</title>
        <authorList>
            <person name="Gilroy R."/>
            <person name="Ravi A."/>
            <person name="Getino M."/>
            <person name="Pursley I."/>
            <person name="Horton D.L."/>
            <person name="Alikhan N.F."/>
            <person name="Baker D."/>
            <person name="Gharbi K."/>
            <person name="Hall N."/>
            <person name="Watson M."/>
            <person name="Adriaenssens E.M."/>
            <person name="Foster-Nyarko E."/>
            <person name="Jarju S."/>
            <person name="Secka A."/>
            <person name="Antonio M."/>
            <person name="Oren A."/>
            <person name="Chaudhuri R.R."/>
            <person name="La Ragione R."/>
            <person name="Hildebrand F."/>
            <person name="Pallen M.J."/>
        </authorList>
    </citation>
    <scope>NUCLEOTIDE SEQUENCE</scope>
    <source>
        <strain evidence="8">CHK186-16707</strain>
    </source>
</reference>
<dbReference type="InterPro" id="IPR004399">
    <property type="entry name" value="HMP/HMP-P_kinase_dom"/>
</dbReference>
<dbReference type="PANTHER" id="PTHR20858">
    <property type="entry name" value="PHOSPHOMETHYLPYRIMIDINE KINASE"/>
    <property type="match status" value="1"/>
</dbReference>
<evidence type="ECO:0000313" key="9">
    <source>
        <dbReference type="Proteomes" id="UP000824225"/>
    </source>
</evidence>
<evidence type="ECO:0000256" key="3">
    <source>
        <dbReference type="ARBA" id="ARBA00022679"/>
    </source>
</evidence>
<protein>
    <recommendedName>
        <fullName evidence="2">hydroxymethylpyrimidine kinase</fullName>
        <ecNumber evidence="2">2.7.1.49</ecNumber>
    </recommendedName>
</protein>
<dbReference type="AlphaFoldDB" id="A0A9D2HB24"/>
<comment type="caution">
    <text evidence="8">The sequence shown here is derived from an EMBL/GenBank/DDBJ whole genome shotgun (WGS) entry which is preliminary data.</text>
</comment>
<evidence type="ECO:0000256" key="2">
    <source>
        <dbReference type="ARBA" id="ARBA00012135"/>
    </source>
</evidence>
<dbReference type="GO" id="GO:0008972">
    <property type="term" value="F:phosphomethylpyrimidine kinase activity"/>
    <property type="evidence" value="ECO:0007669"/>
    <property type="project" value="InterPro"/>
</dbReference>
<feature type="domain" description="Pyridoxamine kinase/Phosphomethylpyrimidine kinase" evidence="7">
    <location>
        <begin position="14"/>
        <end position="258"/>
    </location>
</feature>
<evidence type="ECO:0000313" key="8">
    <source>
        <dbReference type="EMBL" id="HJA07883.1"/>
    </source>
</evidence>
<dbReference type="NCBIfam" id="TIGR00097">
    <property type="entry name" value="HMP-P_kinase"/>
    <property type="match status" value="1"/>
</dbReference>
<dbReference type="Proteomes" id="UP000824225">
    <property type="component" value="Unassembled WGS sequence"/>
</dbReference>
<dbReference type="GO" id="GO:0008902">
    <property type="term" value="F:hydroxymethylpyrimidine kinase activity"/>
    <property type="evidence" value="ECO:0007669"/>
    <property type="project" value="UniProtKB-EC"/>
</dbReference>
<dbReference type="EC" id="2.7.1.49" evidence="2"/>
<organism evidence="8 9">
    <name type="scientific">Candidatus Mailhella merdigallinarum</name>
    <dbReference type="NCBI Taxonomy" id="2838658"/>
    <lineage>
        <taxon>Bacteria</taxon>
        <taxon>Pseudomonadati</taxon>
        <taxon>Thermodesulfobacteriota</taxon>
        <taxon>Desulfovibrionia</taxon>
        <taxon>Desulfovibrionales</taxon>
        <taxon>Desulfovibrionaceae</taxon>
        <taxon>Mailhella</taxon>
    </lineage>
</organism>
<evidence type="ECO:0000256" key="5">
    <source>
        <dbReference type="ARBA" id="ARBA00022777"/>
    </source>
</evidence>
<sequence length="267" mass="27790">MQYPPNILTVAGSDSGGGAGIQADLKTITMLGAYGMSVITALTAQNGLGVTGIHAPDASFVTLQLQTVLAGFPVHAAKTGMLFSSAIIGAVADGLADRSFPLVVDPVCVSQSGHRLLEEDAVDALKERILPLADLLTPNRPEAELLAGMSINSDADVAEAGRRLLALGAKAVLIKGGHFESAPILVTDWLITPDRDPDPLRQPHVNTPNNHGTGCTLSAAVATWLGFGMPLRVAVTKAQEYLNQGLRHAYAPGEGAGPPRHTFVPRS</sequence>
<evidence type="ECO:0000256" key="6">
    <source>
        <dbReference type="ARBA" id="ARBA00022840"/>
    </source>
</evidence>
<keyword evidence="4" id="KW-0547">Nucleotide-binding</keyword>
<dbReference type="GO" id="GO:0009228">
    <property type="term" value="P:thiamine biosynthetic process"/>
    <property type="evidence" value="ECO:0007669"/>
    <property type="project" value="InterPro"/>
</dbReference>
<keyword evidence="6" id="KW-0067">ATP-binding</keyword>
<comment type="pathway">
    <text evidence="1">Cofactor biosynthesis; thiamine diphosphate biosynthesis.</text>
</comment>
<dbReference type="InterPro" id="IPR029056">
    <property type="entry name" value="Ribokinase-like"/>
</dbReference>
<dbReference type="GO" id="GO:0005524">
    <property type="term" value="F:ATP binding"/>
    <property type="evidence" value="ECO:0007669"/>
    <property type="project" value="UniProtKB-KW"/>
</dbReference>
<keyword evidence="5 8" id="KW-0418">Kinase</keyword>
<dbReference type="FunFam" id="3.40.1190.20:FF:000003">
    <property type="entry name" value="Phosphomethylpyrimidine kinase ThiD"/>
    <property type="match status" value="1"/>
</dbReference>
<dbReference type="SUPFAM" id="SSF53613">
    <property type="entry name" value="Ribokinase-like"/>
    <property type="match status" value="1"/>
</dbReference>
<dbReference type="CDD" id="cd01169">
    <property type="entry name" value="HMPP_kinase"/>
    <property type="match status" value="1"/>
</dbReference>
<reference evidence="8" key="2">
    <citation type="submission" date="2021-04" db="EMBL/GenBank/DDBJ databases">
        <authorList>
            <person name="Gilroy R."/>
        </authorList>
    </citation>
    <scope>NUCLEOTIDE SEQUENCE</scope>
    <source>
        <strain evidence="8">CHK186-16707</strain>
    </source>
</reference>
<dbReference type="Gene3D" id="3.40.1190.20">
    <property type="match status" value="1"/>
</dbReference>
<gene>
    <name evidence="8" type="primary">thiD</name>
    <name evidence="8" type="ORF">H9962_01635</name>
</gene>
<accession>A0A9D2HB24</accession>
<dbReference type="InterPro" id="IPR013749">
    <property type="entry name" value="PM/HMP-P_kinase-1"/>
</dbReference>
<evidence type="ECO:0000256" key="1">
    <source>
        <dbReference type="ARBA" id="ARBA00004948"/>
    </source>
</evidence>
<dbReference type="PANTHER" id="PTHR20858:SF17">
    <property type="entry name" value="HYDROXYMETHYLPYRIMIDINE_PHOSPHOMETHYLPYRIMIDINE KINASE THI20-RELATED"/>
    <property type="match status" value="1"/>
</dbReference>
<proteinExistence type="predicted"/>
<dbReference type="EMBL" id="DXAN01000003">
    <property type="protein sequence ID" value="HJA07883.1"/>
    <property type="molecule type" value="Genomic_DNA"/>
</dbReference>
<name>A0A9D2HB24_9BACT</name>
<keyword evidence="3 8" id="KW-0808">Transferase</keyword>